<keyword evidence="3" id="KW-0479">Metal-binding</keyword>
<dbReference type="PANTHER" id="PTHR10907">
    <property type="entry name" value="REGUCALCIN"/>
    <property type="match status" value="1"/>
</dbReference>
<sequence length="597" mass="66228">MLLKSCVLLLTVAVHGSQSAYKVEPYSTGAYSLGEGPHWDYKTNTLYFVDAFVGDFYHLDDHMSRRQLDKYSLKDLITIVIPYADSDHHLLVSVRNKVVKYDTTTRTVAPVAEIAPELQGKERFNDGKTDAMGRLWIGSVLDGPSGAVPGKGSLYKLEHGKFVKIATGFTLSNGLAWSLDNSRLYFNDSEDRKIYVFDFDLKNGTVKNKRVFVDLKSNPDFKSTEVSDGMTVDKSGKLWVGLYAGGRVVRINTDTGKVEQSIPVPALLTTTPAFGGEALDQMFVTTGKDGQDLKKYPNAGKVFRITSDDPGTVASTIGDGPHWDYKTNTLYFTDSFTRNFYHEDDHLSPRKLDKYSAADLVTIAIPYEDSDHHLLVSVRNKLVKYDTTTRTAAPVAELKQRFNDGKADAMGRLWIGTMADENKGGLYKLEHGRLEQMATGFTLANGLAWSPDNTRLYLIDSGDLKIYVFDFDLKNGTATNIRVFVNLNKNPDFPDVVMPDGMTVDKSGNLWVGLFTAGRVVKINPETARVEQSIPVPALFTTTPIFGGESLDQMFVTTGMLGQNMTQYPNAGKVFRITSDEPGFRGSRHASHFNPNI</sequence>
<keyword evidence="3" id="KW-0862">Zinc</keyword>
<dbReference type="GO" id="GO:0005509">
    <property type="term" value="F:calcium ion binding"/>
    <property type="evidence" value="ECO:0007669"/>
    <property type="project" value="TreeGrafter"/>
</dbReference>
<keyword evidence="4" id="KW-0732">Signal</keyword>
<dbReference type="InterPro" id="IPR005511">
    <property type="entry name" value="SMP-30"/>
</dbReference>
<dbReference type="Proteomes" id="UP000759131">
    <property type="component" value="Unassembled WGS sequence"/>
</dbReference>
<evidence type="ECO:0000256" key="3">
    <source>
        <dbReference type="PIRSR" id="PIRSR605511-2"/>
    </source>
</evidence>
<name>A0A7R9KJ62_9ACAR</name>
<reference evidence="6" key="1">
    <citation type="submission" date="2020-11" db="EMBL/GenBank/DDBJ databases">
        <authorList>
            <person name="Tran Van P."/>
        </authorList>
    </citation>
    <scope>NUCLEOTIDE SEQUENCE</scope>
</reference>
<feature type="chain" id="PRO_5036210949" description="SMP-30/Gluconolactonase/LRE-like region domain-containing protein" evidence="4">
    <location>
        <begin position="20"/>
        <end position="597"/>
    </location>
</feature>
<dbReference type="PRINTS" id="PR01790">
    <property type="entry name" value="SMP30FAMILY"/>
</dbReference>
<protein>
    <recommendedName>
        <fullName evidence="5">SMP-30/Gluconolactonase/LRE-like region domain-containing protein</fullName>
    </recommendedName>
</protein>
<evidence type="ECO:0000313" key="7">
    <source>
        <dbReference type="Proteomes" id="UP000759131"/>
    </source>
</evidence>
<dbReference type="InterPro" id="IPR013658">
    <property type="entry name" value="SGL"/>
</dbReference>
<evidence type="ECO:0000313" key="6">
    <source>
        <dbReference type="EMBL" id="CAD7622869.1"/>
    </source>
</evidence>
<dbReference type="Gene3D" id="2.120.10.30">
    <property type="entry name" value="TolB, C-terminal domain"/>
    <property type="match status" value="2"/>
</dbReference>
<accession>A0A7R9KJ62</accession>
<feature type="binding site" evidence="3">
    <location>
        <position position="125"/>
    </location>
    <ligand>
        <name>substrate</name>
    </ligand>
</feature>
<feature type="binding site" evidence="3">
    <location>
        <position position="123"/>
    </location>
    <ligand>
        <name>substrate</name>
    </ligand>
</feature>
<dbReference type="GO" id="GO:0004341">
    <property type="term" value="F:gluconolactonase activity"/>
    <property type="evidence" value="ECO:0007669"/>
    <property type="project" value="TreeGrafter"/>
</dbReference>
<feature type="signal peptide" evidence="4">
    <location>
        <begin position="1"/>
        <end position="19"/>
    </location>
</feature>
<proteinExistence type="inferred from homology"/>
<dbReference type="PANTHER" id="PTHR10907:SF47">
    <property type="entry name" value="REGUCALCIN"/>
    <property type="match status" value="1"/>
</dbReference>
<feature type="binding site" evidence="3">
    <location>
        <position position="173"/>
    </location>
    <ligand>
        <name>a divalent metal cation</name>
        <dbReference type="ChEBI" id="CHEBI:60240"/>
    </ligand>
</feature>
<evidence type="ECO:0000259" key="5">
    <source>
        <dbReference type="Pfam" id="PF08450"/>
    </source>
</evidence>
<evidence type="ECO:0000256" key="2">
    <source>
        <dbReference type="PIRSR" id="PIRSR605511-1"/>
    </source>
</evidence>
<comment type="cofactor">
    <cofactor evidence="3">
        <name>Zn(2+)</name>
        <dbReference type="ChEBI" id="CHEBI:29105"/>
    </cofactor>
    <text evidence="3">Binds 1 divalent metal cation per subunit.</text>
</comment>
<gene>
    <name evidence="6" type="ORF">OSB1V03_LOCUS3332</name>
</gene>
<dbReference type="GO" id="GO:0019853">
    <property type="term" value="P:L-ascorbic acid biosynthetic process"/>
    <property type="evidence" value="ECO:0007669"/>
    <property type="project" value="TreeGrafter"/>
</dbReference>
<evidence type="ECO:0000256" key="4">
    <source>
        <dbReference type="SAM" id="SignalP"/>
    </source>
</evidence>
<feature type="domain" description="SMP-30/Gluconolactonase/LRE-like region" evidence="5">
    <location>
        <begin position="33"/>
        <end position="287"/>
    </location>
</feature>
<dbReference type="Pfam" id="PF08450">
    <property type="entry name" value="SGL"/>
    <property type="match status" value="2"/>
</dbReference>
<dbReference type="InterPro" id="IPR011042">
    <property type="entry name" value="6-blade_b-propeller_TolB-like"/>
</dbReference>
<keyword evidence="7" id="KW-1185">Reference proteome</keyword>
<dbReference type="EMBL" id="CAJPIZ010001332">
    <property type="protein sequence ID" value="CAG2103299.1"/>
    <property type="molecule type" value="Genomic_DNA"/>
</dbReference>
<dbReference type="EMBL" id="OC855907">
    <property type="protein sequence ID" value="CAD7622869.1"/>
    <property type="molecule type" value="Genomic_DNA"/>
</dbReference>
<dbReference type="SUPFAM" id="SSF63829">
    <property type="entry name" value="Calcium-dependent phosphotriesterase"/>
    <property type="match status" value="2"/>
</dbReference>
<evidence type="ECO:0000256" key="1">
    <source>
        <dbReference type="ARBA" id="ARBA00008853"/>
    </source>
</evidence>
<organism evidence="6">
    <name type="scientific">Medioppia subpectinata</name>
    <dbReference type="NCBI Taxonomy" id="1979941"/>
    <lineage>
        <taxon>Eukaryota</taxon>
        <taxon>Metazoa</taxon>
        <taxon>Ecdysozoa</taxon>
        <taxon>Arthropoda</taxon>
        <taxon>Chelicerata</taxon>
        <taxon>Arachnida</taxon>
        <taxon>Acari</taxon>
        <taxon>Acariformes</taxon>
        <taxon>Sarcoptiformes</taxon>
        <taxon>Oribatida</taxon>
        <taxon>Brachypylina</taxon>
        <taxon>Oppioidea</taxon>
        <taxon>Oppiidae</taxon>
        <taxon>Medioppia</taxon>
    </lineage>
</organism>
<feature type="active site" description="Proton donor/acceptor" evidence="2">
    <location>
        <position position="228"/>
    </location>
</feature>
<feature type="binding site" evidence="3">
    <location>
        <position position="228"/>
    </location>
    <ligand>
        <name>a divalent metal cation</name>
        <dbReference type="ChEBI" id="CHEBI:60240"/>
    </ligand>
</feature>
<feature type="domain" description="SMP-30/Gluconolactonase/LRE-like region" evidence="5">
    <location>
        <begin position="318"/>
        <end position="558"/>
    </location>
</feature>
<comment type="similarity">
    <text evidence="1">Belongs to the SMP-30/CGR1 family.</text>
</comment>
<dbReference type="OrthoDB" id="423498at2759"/>
<feature type="binding site" evidence="3">
    <location>
        <position position="35"/>
    </location>
    <ligand>
        <name>a divalent metal cation</name>
        <dbReference type="ChEBI" id="CHEBI:60240"/>
    </ligand>
</feature>
<dbReference type="AlphaFoldDB" id="A0A7R9KJ62"/>